<organism evidence="6 7">
    <name type="scientific">Rheinheimera aquimaris</name>
    <dbReference type="NCBI Taxonomy" id="412437"/>
    <lineage>
        <taxon>Bacteria</taxon>
        <taxon>Pseudomonadati</taxon>
        <taxon>Pseudomonadota</taxon>
        <taxon>Gammaproteobacteria</taxon>
        <taxon>Chromatiales</taxon>
        <taxon>Chromatiaceae</taxon>
        <taxon>Rheinheimera</taxon>
    </lineage>
</organism>
<dbReference type="Gene3D" id="1.10.150.130">
    <property type="match status" value="1"/>
</dbReference>
<reference evidence="7" key="1">
    <citation type="journal article" date="2019" name="Int. J. Syst. Evol. Microbiol.">
        <title>The Global Catalogue of Microorganisms (GCM) 10K type strain sequencing project: providing services to taxonomists for standard genome sequencing and annotation.</title>
        <authorList>
            <consortium name="The Broad Institute Genomics Platform"/>
            <consortium name="The Broad Institute Genome Sequencing Center for Infectious Disease"/>
            <person name="Wu L."/>
            <person name="Ma J."/>
        </authorList>
    </citation>
    <scope>NUCLEOTIDE SEQUENCE [LARGE SCALE GENOMIC DNA]</scope>
    <source>
        <strain evidence="7">JCM 14331</strain>
    </source>
</reference>
<dbReference type="EMBL" id="BAAAEO010000004">
    <property type="protein sequence ID" value="GAA0560216.1"/>
    <property type="molecule type" value="Genomic_DNA"/>
</dbReference>
<dbReference type="Gene3D" id="1.10.443.10">
    <property type="entry name" value="Intergrase catalytic core"/>
    <property type="match status" value="1"/>
</dbReference>
<keyword evidence="4" id="KW-0233">DNA recombination</keyword>
<dbReference type="PROSITE" id="PS51898">
    <property type="entry name" value="TYR_RECOMBINASE"/>
    <property type="match status" value="1"/>
</dbReference>
<keyword evidence="2" id="KW-0229">DNA integration</keyword>
<evidence type="ECO:0000313" key="6">
    <source>
        <dbReference type="EMBL" id="GAA0560216.1"/>
    </source>
</evidence>
<sequence length="425" mass="49841">MAKILEKHQLTPNLQIHKQSNCYNWIARLKIKNVYLSRSTKTRDLPEAIAKAHRLLIEYEIRFETNNFVIESKRFSYIAEKVIHQMRVAMATGTGKVIYDDYIGALNKYHIPFFGDTHITRIDADQLDDFDVWRVKELGRIPAKSTIQNHNSAMQMVFDFAVKRKYMLISQVPTLENKGASGSRRAAFTVDEYARVREQVVQMAKEGRREKTRQLRELLIDYMDFAILTGMRPGSEMDNLTWADLHPERDDSQIRFYVTVRKGKTTKYTGTREIVCKAAIVKVLNRLSDRFPDRVGTEQLFRLSDGSTSKEMNRHFDNALELIELKNSQYGQRSLYSLRHSYITWELAAQNVSIDVLARQCGTGIQMIEQHYSHVIPRMFGRQLSGIELETKERVVRQFEDVTYDEQLRQRMDEWAYNYKHRGYI</sequence>
<dbReference type="InterPro" id="IPR050090">
    <property type="entry name" value="Tyrosine_recombinase_XerCD"/>
</dbReference>
<comment type="caution">
    <text evidence="6">The sequence shown here is derived from an EMBL/GenBank/DDBJ whole genome shotgun (WGS) entry which is preliminary data.</text>
</comment>
<evidence type="ECO:0000256" key="2">
    <source>
        <dbReference type="ARBA" id="ARBA00022908"/>
    </source>
</evidence>
<comment type="similarity">
    <text evidence="1">Belongs to the 'phage' integrase family.</text>
</comment>
<evidence type="ECO:0000256" key="3">
    <source>
        <dbReference type="ARBA" id="ARBA00023125"/>
    </source>
</evidence>
<evidence type="ECO:0000313" key="7">
    <source>
        <dbReference type="Proteomes" id="UP001501169"/>
    </source>
</evidence>
<evidence type="ECO:0000256" key="4">
    <source>
        <dbReference type="ARBA" id="ARBA00023172"/>
    </source>
</evidence>
<accession>A0ABP3P611</accession>
<name>A0ABP3P611_9GAMM</name>
<keyword evidence="3" id="KW-0238">DNA-binding</keyword>
<dbReference type="InterPro" id="IPR010998">
    <property type="entry name" value="Integrase_recombinase_N"/>
</dbReference>
<gene>
    <name evidence="6" type="ORF">GCM10009098_30340</name>
</gene>
<dbReference type="InterPro" id="IPR013762">
    <property type="entry name" value="Integrase-like_cat_sf"/>
</dbReference>
<dbReference type="RefSeq" id="WP_008224320.1">
    <property type="nucleotide sequence ID" value="NZ_BAAAEO010000004.1"/>
</dbReference>
<dbReference type="PANTHER" id="PTHR30349:SF41">
    <property type="entry name" value="INTEGRASE_RECOMBINASE PROTEIN MJ0367-RELATED"/>
    <property type="match status" value="1"/>
</dbReference>
<dbReference type="InterPro" id="IPR011010">
    <property type="entry name" value="DNA_brk_join_enz"/>
</dbReference>
<dbReference type="PANTHER" id="PTHR30349">
    <property type="entry name" value="PHAGE INTEGRASE-RELATED"/>
    <property type="match status" value="1"/>
</dbReference>
<evidence type="ECO:0000256" key="1">
    <source>
        <dbReference type="ARBA" id="ARBA00008857"/>
    </source>
</evidence>
<protein>
    <submittedName>
        <fullName evidence="6">Site-specific integrase</fullName>
    </submittedName>
</protein>
<evidence type="ECO:0000259" key="5">
    <source>
        <dbReference type="PROSITE" id="PS51898"/>
    </source>
</evidence>
<keyword evidence="7" id="KW-1185">Reference proteome</keyword>
<dbReference type="SUPFAM" id="SSF56349">
    <property type="entry name" value="DNA breaking-rejoining enzymes"/>
    <property type="match status" value="1"/>
</dbReference>
<proteinExistence type="inferred from homology"/>
<dbReference type="Proteomes" id="UP001501169">
    <property type="component" value="Unassembled WGS sequence"/>
</dbReference>
<dbReference type="InterPro" id="IPR002104">
    <property type="entry name" value="Integrase_catalytic"/>
</dbReference>
<feature type="domain" description="Tyr recombinase" evidence="5">
    <location>
        <begin position="183"/>
        <end position="385"/>
    </location>
</feature>